<dbReference type="Proteomes" id="UP001234989">
    <property type="component" value="Chromosome 4"/>
</dbReference>
<accession>A0AAF0QR64</accession>
<name>A0AAF0QR64_SOLVR</name>
<evidence type="ECO:0000256" key="1">
    <source>
        <dbReference type="ARBA" id="ARBA00022786"/>
    </source>
</evidence>
<gene>
    <name evidence="2" type="ORF">MTR67_019110</name>
</gene>
<dbReference type="InterPro" id="IPR016024">
    <property type="entry name" value="ARM-type_fold"/>
</dbReference>
<dbReference type="SUPFAM" id="SSF48371">
    <property type="entry name" value="ARM repeat"/>
    <property type="match status" value="1"/>
</dbReference>
<dbReference type="EMBL" id="CP133615">
    <property type="protein sequence ID" value="WMV25725.1"/>
    <property type="molecule type" value="Genomic_DNA"/>
</dbReference>
<dbReference type="Gene3D" id="1.25.10.10">
    <property type="entry name" value="Leucine-rich Repeat Variant"/>
    <property type="match status" value="1"/>
</dbReference>
<proteinExistence type="predicted"/>
<evidence type="ECO:0000313" key="2">
    <source>
        <dbReference type="EMBL" id="WMV25725.1"/>
    </source>
</evidence>
<protein>
    <submittedName>
        <fullName evidence="2">Uncharacterized protein</fullName>
    </submittedName>
</protein>
<evidence type="ECO:0000313" key="3">
    <source>
        <dbReference type="Proteomes" id="UP001234989"/>
    </source>
</evidence>
<dbReference type="PANTHER" id="PTHR23315">
    <property type="entry name" value="U BOX DOMAIN-CONTAINING"/>
    <property type="match status" value="1"/>
</dbReference>
<dbReference type="AlphaFoldDB" id="A0AAF0QR64"/>
<organism evidence="2 3">
    <name type="scientific">Solanum verrucosum</name>
    <dbReference type="NCBI Taxonomy" id="315347"/>
    <lineage>
        <taxon>Eukaryota</taxon>
        <taxon>Viridiplantae</taxon>
        <taxon>Streptophyta</taxon>
        <taxon>Embryophyta</taxon>
        <taxon>Tracheophyta</taxon>
        <taxon>Spermatophyta</taxon>
        <taxon>Magnoliopsida</taxon>
        <taxon>eudicotyledons</taxon>
        <taxon>Gunneridae</taxon>
        <taxon>Pentapetalae</taxon>
        <taxon>asterids</taxon>
        <taxon>lamiids</taxon>
        <taxon>Solanales</taxon>
        <taxon>Solanaceae</taxon>
        <taxon>Solanoideae</taxon>
        <taxon>Solaneae</taxon>
        <taxon>Solanum</taxon>
    </lineage>
</organism>
<sequence>MVLQEGVVLPLVALSQSGTPKEPDKSLSSIEDCKMKIGRAGVFKPLMDLLENGTPRGKNDATTTLFNCQYYENKARVVQAGAVMFLVELMDPAAGMVDKVVAVLSNLATIHVGRKAIG</sequence>
<dbReference type="InterPro" id="IPR011989">
    <property type="entry name" value="ARM-like"/>
</dbReference>
<keyword evidence="1" id="KW-0833">Ubl conjugation pathway</keyword>
<keyword evidence="3" id="KW-1185">Reference proteome</keyword>
<dbReference type="PANTHER" id="PTHR23315:SF7">
    <property type="entry name" value="U-BOX DOMAIN-CONTAINING PROTEIN 4"/>
    <property type="match status" value="1"/>
</dbReference>
<reference evidence="2" key="1">
    <citation type="submission" date="2023-08" db="EMBL/GenBank/DDBJ databases">
        <title>A de novo genome assembly of Solanum verrucosum Schlechtendal, a Mexican diploid species geographically isolated from the other diploid A-genome species in potato relatives.</title>
        <authorList>
            <person name="Hosaka K."/>
        </authorList>
    </citation>
    <scope>NUCLEOTIDE SEQUENCE</scope>
    <source>
        <tissue evidence="2">Young leaves</tissue>
    </source>
</reference>